<evidence type="ECO:0000256" key="2">
    <source>
        <dbReference type="ARBA" id="ARBA00011083"/>
    </source>
</evidence>
<dbReference type="PANTHER" id="PTHR11315">
    <property type="entry name" value="PROTEASE FAMILY C26 GAMMA-GLUTAMYL HYDROLASE"/>
    <property type="match status" value="1"/>
</dbReference>
<keyword evidence="3" id="KW-0964">Secreted</keyword>
<keyword evidence="9" id="KW-1185">Reference proteome</keyword>
<comment type="similarity">
    <text evidence="2">Belongs to the peptidase C26 family.</text>
</comment>
<reference evidence="8" key="1">
    <citation type="submission" date="2022-05" db="EMBL/GenBank/DDBJ databases">
        <authorList>
            <person name="Okamura Y."/>
        </authorList>
    </citation>
    <scope>NUCLEOTIDE SEQUENCE</scope>
</reference>
<dbReference type="InterPro" id="IPR029062">
    <property type="entry name" value="Class_I_gatase-like"/>
</dbReference>
<keyword evidence="4" id="KW-0732">Signal</keyword>
<sequence length="652" mass="75528">MHVRYGSSLNNIKICVINDVSSVIFIWLVRGSPEGWLEMLTIKALILTVYVWYCEGTSRVTLNDRPIIGVLSQEQSKHLHSKFPDENYTSYIAASYVKHVEAAGARVVPILIGKNRKYYEDLMKKINGVFLPGGATFFNQSNGFADAGQHIYEIAQLMNTSGDYFPIFGTCLGFELLIILASGRGEKENRVKCYSFRNLSLNFTNDFRSSKMFKDATEDIIRILETEDITVNAHQFCILDENLKSHNLTKDWRVTSHSKDDNGTSFIATIEHTRYPFYGVQFHPEKVAYEWKASKNYPHTMNALQTNRYFMDFFVSECRKNYHRFPSTKEENDYLIYNDAINYPKEINERPIIGVLSQEQSRYLHTKFPEENYTSYIAASYVNDVEKSGARVVPILIGKDRSYYRDLMLKINGVLFPGGATYFNQSDGYADAAQHIYEIAQEFNDAGDYFPIFGTCLGFQLIIILASGRGPNENRETCYSFENLPLIFAPDFRTSKMFKDINEDILQILATEDVTANLHQFCILDKNLENYHLTKDWRPTSYGYDANHIKFIASYEHTRYPFYAVQFHPEKSSFEWKRSKHYPHSMNSIKANRHFMDFFVTECRKSTHSFGSEREENENMIWNYPAVPTGILGSAHHQCYFFEPRGIASRRF</sequence>
<evidence type="ECO:0000256" key="3">
    <source>
        <dbReference type="ARBA" id="ARBA00022525"/>
    </source>
</evidence>
<comment type="subcellular location">
    <subcellularLocation>
        <location evidence="1">Secreted</location>
        <location evidence="1">Extracellular space</location>
    </subcellularLocation>
</comment>
<dbReference type="Proteomes" id="UP001152562">
    <property type="component" value="Unassembled WGS sequence"/>
</dbReference>
<dbReference type="GO" id="GO:0005773">
    <property type="term" value="C:vacuole"/>
    <property type="evidence" value="ECO:0007669"/>
    <property type="project" value="TreeGrafter"/>
</dbReference>
<protein>
    <recommendedName>
        <fullName evidence="7">folate gamma-glutamyl hydrolase</fullName>
        <ecNumber evidence="7">3.4.19.9</ecNumber>
    </recommendedName>
</protein>
<dbReference type="EMBL" id="CALOZG010000005">
    <property type="protein sequence ID" value="CAH4028704.1"/>
    <property type="molecule type" value="Genomic_DNA"/>
</dbReference>
<feature type="active site" description="Nucleophile" evidence="7">
    <location>
        <position position="456"/>
    </location>
</feature>
<dbReference type="Pfam" id="PF07722">
    <property type="entry name" value="Peptidase_C26"/>
    <property type="match status" value="2"/>
</dbReference>
<organism evidence="8 9">
    <name type="scientific">Pieris brassicae</name>
    <name type="common">White butterfly</name>
    <name type="synonym">Large white butterfly</name>
    <dbReference type="NCBI Taxonomy" id="7116"/>
    <lineage>
        <taxon>Eukaryota</taxon>
        <taxon>Metazoa</taxon>
        <taxon>Ecdysozoa</taxon>
        <taxon>Arthropoda</taxon>
        <taxon>Hexapoda</taxon>
        <taxon>Insecta</taxon>
        <taxon>Pterygota</taxon>
        <taxon>Neoptera</taxon>
        <taxon>Endopterygota</taxon>
        <taxon>Lepidoptera</taxon>
        <taxon>Glossata</taxon>
        <taxon>Ditrysia</taxon>
        <taxon>Papilionoidea</taxon>
        <taxon>Pieridae</taxon>
        <taxon>Pierinae</taxon>
        <taxon>Pieris</taxon>
    </lineage>
</organism>
<accession>A0A9P0X8S3</accession>
<dbReference type="AlphaFoldDB" id="A0A9P0X8S3"/>
<feature type="active site" description="Nucleophile" evidence="6 7">
    <location>
        <position position="171"/>
    </location>
</feature>
<comment type="caution">
    <text evidence="8">The sequence shown here is derived from an EMBL/GenBank/DDBJ whole genome shotgun (WGS) entry which is preliminary data.</text>
</comment>
<dbReference type="GO" id="GO:0034722">
    <property type="term" value="F:gamma-glutamyl-peptidase activity"/>
    <property type="evidence" value="ECO:0007669"/>
    <property type="project" value="UniProtKB-UniRule"/>
</dbReference>
<dbReference type="InterPro" id="IPR011697">
    <property type="entry name" value="Peptidase_C26"/>
</dbReference>
<evidence type="ECO:0000256" key="5">
    <source>
        <dbReference type="ARBA" id="ARBA00022801"/>
    </source>
</evidence>
<evidence type="ECO:0000256" key="4">
    <source>
        <dbReference type="ARBA" id="ARBA00022729"/>
    </source>
</evidence>
<dbReference type="FunFam" id="3.40.50.880:FF:000024">
    <property type="entry name" value="Folate gamma-glutamyl hydrolase"/>
    <property type="match status" value="2"/>
</dbReference>
<dbReference type="PROSITE" id="PS51273">
    <property type="entry name" value="GATASE_TYPE_1"/>
    <property type="match status" value="2"/>
</dbReference>
<dbReference type="Gene3D" id="3.40.50.880">
    <property type="match status" value="2"/>
</dbReference>
<dbReference type="GO" id="GO:0046900">
    <property type="term" value="P:tetrahydrofolylpolyglutamate metabolic process"/>
    <property type="evidence" value="ECO:0007669"/>
    <property type="project" value="TreeGrafter"/>
</dbReference>
<evidence type="ECO:0000256" key="6">
    <source>
        <dbReference type="PIRSR" id="PIRSR615527-1"/>
    </source>
</evidence>
<dbReference type="PROSITE" id="PS51275">
    <property type="entry name" value="PEPTIDASE_C26_GGH"/>
    <property type="match status" value="2"/>
</dbReference>
<evidence type="ECO:0000256" key="7">
    <source>
        <dbReference type="PROSITE-ProRule" id="PRU00607"/>
    </source>
</evidence>
<evidence type="ECO:0000313" key="8">
    <source>
        <dbReference type="EMBL" id="CAH4028704.1"/>
    </source>
</evidence>
<evidence type="ECO:0000256" key="1">
    <source>
        <dbReference type="ARBA" id="ARBA00004239"/>
    </source>
</evidence>
<proteinExistence type="inferred from homology"/>
<evidence type="ECO:0000313" key="9">
    <source>
        <dbReference type="Proteomes" id="UP001152562"/>
    </source>
</evidence>
<dbReference type="PANTHER" id="PTHR11315:SF0">
    <property type="entry name" value="FOLATE GAMMA-GLUTAMYL HYDROLASE"/>
    <property type="match status" value="1"/>
</dbReference>
<dbReference type="SUPFAM" id="SSF52317">
    <property type="entry name" value="Class I glutamine amidotransferase-like"/>
    <property type="match status" value="2"/>
</dbReference>
<keyword evidence="5 7" id="KW-0378">Hydrolase</keyword>
<comment type="catalytic activity">
    <reaction evidence="7">
        <text>(6S)-5,6,7,8-tetrahydrofolyl-(gamma-L-Glu)(n) + (n-1) H2O = (6S)-5,6,7,8-tetrahydrofolate + (n-1) L-glutamate</text>
        <dbReference type="Rhea" id="RHEA:56784"/>
        <dbReference type="Rhea" id="RHEA-COMP:14738"/>
        <dbReference type="ChEBI" id="CHEBI:15377"/>
        <dbReference type="ChEBI" id="CHEBI:29985"/>
        <dbReference type="ChEBI" id="CHEBI:57453"/>
        <dbReference type="ChEBI" id="CHEBI:141005"/>
        <dbReference type="EC" id="3.4.19.9"/>
    </reaction>
</comment>
<feature type="active site" description="Proton donor" evidence="6">
    <location>
        <position position="283"/>
    </location>
</feature>
<feature type="active site" evidence="7">
    <location>
        <position position="283"/>
    </location>
</feature>
<dbReference type="InterPro" id="IPR015527">
    <property type="entry name" value="Pept_C26_g-glut_hydrolase"/>
</dbReference>
<dbReference type="GO" id="GO:0005576">
    <property type="term" value="C:extracellular region"/>
    <property type="evidence" value="ECO:0007669"/>
    <property type="project" value="UniProtKB-SubCell"/>
</dbReference>
<gene>
    <name evidence="8" type="ORF">PIBRA_LOCUS5511</name>
</gene>
<dbReference type="EC" id="3.4.19.9" evidence="7"/>
<feature type="active site" evidence="7">
    <location>
        <position position="568"/>
    </location>
</feature>
<name>A0A9P0X8S3_PIEBR</name>